<name>K9VBF3_9CYAN</name>
<dbReference type="STRING" id="179408.Osc7112_0100"/>
<keyword evidence="2" id="KW-1185">Reference proteome</keyword>
<gene>
    <name evidence="1" type="ORF">Osc7112_0100</name>
</gene>
<dbReference type="Proteomes" id="UP000010478">
    <property type="component" value="Chromosome"/>
</dbReference>
<proteinExistence type="predicted"/>
<accession>K9VBF3</accession>
<evidence type="ECO:0000313" key="2">
    <source>
        <dbReference type="Proteomes" id="UP000010478"/>
    </source>
</evidence>
<dbReference type="EMBL" id="CP003614">
    <property type="protein sequence ID" value="AFZ04742.1"/>
    <property type="molecule type" value="Genomic_DNA"/>
</dbReference>
<protein>
    <submittedName>
        <fullName evidence="1">Uncharacterized protein</fullName>
    </submittedName>
</protein>
<dbReference type="KEGG" id="oni:Osc7112_0100"/>
<evidence type="ECO:0000313" key="1">
    <source>
        <dbReference type="EMBL" id="AFZ04742.1"/>
    </source>
</evidence>
<reference evidence="1 2" key="1">
    <citation type="submission" date="2012-05" db="EMBL/GenBank/DDBJ databases">
        <title>Finished chromosome of genome of Oscillatoria sp. PCC 7112.</title>
        <authorList>
            <consortium name="US DOE Joint Genome Institute"/>
            <person name="Gugger M."/>
            <person name="Coursin T."/>
            <person name="Rippka R."/>
            <person name="Tandeau De Marsac N."/>
            <person name="Huntemann M."/>
            <person name="Wei C.-L."/>
            <person name="Han J."/>
            <person name="Detter J.C."/>
            <person name="Han C."/>
            <person name="Tapia R."/>
            <person name="Davenport K."/>
            <person name="Daligault H."/>
            <person name="Erkkila T."/>
            <person name="Gu W."/>
            <person name="Munk A.C.C."/>
            <person name="Teshima H."/>
            <person name="Xu Y."/>
            <person name="Chain P."/>
            <person name="Chen A."/>
            <person name="Krypides N."/>
            <person name="Mavromatis K."/>
            <person name="Markowitz V."/>
            <person name="Szeto E."/>
            <person name="Ivanova N."/>
            <person name="Mikhailova N."/>
            <person name="Ovchinnikova G."/>
            <person name="Pagani I."/>
            <person name="Pati A."/>
            <person name="Goodwin L."/>
            <person name="Peters L."/>
            <person name="Pitluck S."/>
            <person name="Woyke T."/>
            <person name="Kerfeld C."/>
        </authorList>
    </citation>
    <scope>NUCLEOTIDE SEQUENCE [LARGE SCALE GENOMIC DNA]</scope>
    <source>
        <strain evidence="1 2">PCC 7112</strain>
    </source>
</reference>
<organism evidence="1 2">
    <name type="scientific">Phormidium nigroviride PCC 7112</name>
    <dbReference type="NCBI Taxonomy" id="179408"/>
    <lineage>
        <taxon>Bacteria</taxon>
        <taxon>Bacillati</taxon>
        <taxon>Cyanobacteriota</taxon>
        <taxon>Cyanophyceae</taxon>
        <taxon>Oscillatoriophycideae</taxon>
        <taxon>Oscillatoriales</taxon>
        <taxon>Oscillatoriaceae</taxon>
        <taxon>Phormidium</taxon>
    </lineage>
</organism>
<sequence>MGVPPVQKGRARKAQPLLPTFKSVSYLILIPYIGKVRSAHPAYL</sequence>
<dbReference type="HOGENOM" id="CLU_3219460_0_0_3"/>
<dbReference type="AlphaFoldDB" id="K9VBF3"/>